<feature type="transmembrane region" description="Helical" evidence="15">
    <location>
        <begin position="152"/>
        <end position="172"/>
    </location>
</feature>
<keyword evidence="19" id="KW-1185">Reference proteome</keyword>
<accession>A0A4P6G2P4</accession>
<dbReference type="AlphaFoldDB" id="A0A4P6G2P4"/>
<dbReference type="SMART" id="SM00387">
    <property type="entry name" value="HATPase_c"/>
    <property type="match status" value="1"/>
</dbReference>
<evidence type="ECO:0000259" key="16">
    <source>
        <dbReference type="PROSITE" id="PS50109"/>
    </source>
</evidence>
<sequence length="436" mass="48100">MNLAIRWPRTLASRLSLIFLIGLILAQALSFGAQYYERYESAKNTMLGNLETDVSTSIAILDRLPAEERASWLKQLDRRNYRYLLNEGSPGTSMRDMPMAMSSIKDAIGKDYPMNVTDIPGPQKHFQVHLKLADGSPVTIDVRPSMVPLSPWLPIVLLGQLALMILCTWLAVKIAIRPLTRLAQAVDNLDPNTHAVLLDEKGPTEVAHAAVAFNSMQARIAAYLKERMQLLAAISHDLQTPITRMKLRAEFMDDSSEKDKLWNDLGEMEHLVREGVAYARSVHGATEESRRTDLDSFLDSLVFDYQDTGKDVQLSGKSGAVIDTRPHALRRVLVNLTDNALKFAGAAELRVDTKNGHLSVKVMDRGPGIAEEELAHVMEPFYRVENSRNRSTGGTGLGLAIAQQLALAIGGSLTLSQREGGGLCAELKLPLRPVSQ</sequence>
<dbReference type="InterPro" id="IPR050980">
    <property type="entry name" value="2C_sensor_his_kinase"/>
</dbReference>
<dbReference type="Gene3D" id="1.10.287.130">
    <property type="match status" value="1"/>
</dbReference>
<comment type="catalytic activity">
    <reaction evidence="1">
        <text>ATP + protein L-histidine = ADP + protein N-phospho-L-histidine.</text>
        <dbReference type="EC" id="2.7.13.3"/>
    </reaction>
</comment>
<dbReference type="PANTHER" id="PTHR44936">
    <property type="entry name" value="SENSOR PROTEIN CREC"/>
    <property type="match status" value="1"/>
</dbReference>
<evidence type="ECO:0000256" key="3">
    <source>
        <dbReference type="ARBA" id="ARBA00012438"/>
    </source>
</evidence>
<evidence type="ECO:0000256" key="5">
    <source>
        <dbReference type="ARBA" id="ARBA00022519"/>
    </source>
</evidence>
<evidence type="ECO:0000256" key="2">
    <source>
        <dbReference type="ARBA" id="ARBA00004429"/>
    </source>
</evidence>
<keyword evidence="11" id="KW-0067">ATP-binding</keyword>
<dbReference type="GO" id="GO:0005886">
    <property type="term" value="C:plasma membrane"/>
    <property type="evidence" value="ECO:0007669"/>
    <property type="project" value="UniProtKB-SubCell"/>
</dbReference>
<evidence type="ECO:0000256" key="13">
    <source>
        <dbReference type="ARBA" id="ARBA00023012"/>
    </source>
</evidence>
<dbReference type="InterPro" id="IPR003660">
    <property type="entry name" value="HAMP_dom"/>
</dbReference>
<keyword evidence="5" id="KW-0997">Cell inner membrane</keyword>
<keyword evidence="13" id="KW-0902">Two-component regulatory system</keyword>
<organism evidence="18 19">
    <name type="scientific">Pseudomonas arsenicoxydans</name>
    <dbReference type="NCBI Taxonomy" id="702115"/>
    <lineage>
        <taxon>Bacteria</taxon>
        <taxon>Pseudomonadati</taxon>
        <taxon>Pseudomonadota</taxon>
        <taxon>Gammaproteobacteria</taxon>
        <taxon>Pseudomonadales</taxon>
        <taxon>Pseudomonadaceae</taxon>
        <taxon>Pseudomonas</taxon>
    </lineage>
</organism>
<evidence type="ECO:0000313" key="18">
    <source>
        <dbReference type="EMBL" id="QAY85639.1"/>
    </source>
</evidence>
<evidence type="ECO:0000256" key="11">
    <source>
        <dbReference type="ARBA" id="ARBA00022840"/>
    </source>
</evidence>
<dbReference type="InterPro" id="IPR036097">
    <property type="entry name" value="HisK_dim/P_sf"/>
</dbReference>
<dbReference type="Pfam" id="PF02518">
    <property type="entry name" value="HATPase_c"/>
    <property type="match status" value="1"/>
</dbReference>
<evidence type="ECO:0000256" key="10">
    <source>
        <dbReference type="ARBA" id="ARBA00022777"/>
    </source>
</evidence>
<dbReference type="InterPro" id="IPR036890">
    <property type="entry name" value="HATPase_C_sf"/>
</dbReference>
<dbReference type="PROSITE" id="PS50885">
    <property type="entry name" value="HAMP"/>
    <property type="match status" value="1"/>
</dbReference>
<keyword evidence="4" id="KW-1003">Cell membrane</keyword>
<evidence type="ECO:0000256" key="15">
    <source>
        <dbReference type="SAM" id="Phobius"/>
    </source>
</evidence>
<dbReference type="PANTHER" id="PTHR44936:SF5">
    <property type="entry name" value="SENSOR HISTIDINE KINASE ENVZ"/>
    <property type="match status" value="1"/>
</dbReference>
<keyword evidence="12 15" id="KW-1133">Transmembrane helix</keyword>
<evidence type="ECO:0000256" key="9">
    <source>
        <dbReference type="ARBA" id="ARBA00022741"/>
    </source>
</evidence>
<dbReference type="RefSeq" id="WP_208667805.1">
    <property type="nucleotide sequence ID" value="NZ_CP024767.1"/>
</dbReference>
<keyword evidence="6" id="KW-0597">Phosphoprotein</keyword>
<keyword evidence="10 18" id="KW-0418">Kinase</keyword>
<dbReference type="InterPro" id="IPR004358">
    <property type="entry name" value="Sig_transdc_His_kin-like_C"/>
</dbReference>
<proteinExistence type="predicted"/>
<dbReference type="PROSITE" id="PS50109">
    <property type="entry name" value="HIS_KIN"/>
    <property type="match status" value="1"/>
</dbReference>
<dbReference type="Pfam" id="PF00672">
    <property type="entry name" value="HAMP"/>
    <property type="match status" value="1"/>
</dbReference>
<evidence type="ECO:0000256" key="1">
    <source>
        <dbReference type="ARBA" id="ARBA00000085"/>
    </source>
</evidence>
<evidence type="ECO:0000256" key="4">
    <source>
        <dbReference type="ARBA" id="ARBA00022475"/>
    </source>
</evidence>
<dbReference type="GO" id="GO:0000155">
    <property type="term" value="F:phosphorelay sensor kinase activity"/>
    <property type="evidence" value="ECO:0007669"/>
    <property type="project" value="InterPro"/>
</dbReference>
<keyword evidence="8 15" id="KW-0812">Transmembrane</keyword>
<keyword evidence="9" id="KW-0547">Nucleotide-binding</keyword>
<dbReference type="SUPFAM" id="SSF47384">
    <property type="entry name" value="Homodimeric domain of signal transducing histidine kinase"/>
    <property type="match status" value="1"/>
</dbReference>
<evidence type="ECO:0000313" key="19">
    <source>
        <dbReference type="Proteomes" id="UP000291121"/>
    </source>
</evidence>
<dbReference type="SUPFAM" id="SSF55874">
    <property type="entry name" value="ATPase domain of HSP90 chaperone/DNA topoisomerase II/histidine kinase"/>
    <property type="match status" value="1"/>
</dbReference>
<dbReference type="EMBL" id="CP024767">
    <property type="protein sequence ID" value="QAY85639.1"/>
    <property type="molecule type" value="Genomic_DNA"/>
</dbReference>
<feature type="domain" description="Histidine kinase" evidence="16">
    <location>
        <begin position="233"/>
        <end position="433"/>
    </location>
</feature>
<reference evidence="18 19" key="1">
    <citation type="submission" date="2017-11" db="EMBL/GenBank/DDBJ databases">
        <title>Genome sequence of Pseudomonas arsenicoxydans ACM1.</title>
        <authorList>
            <person name="Nascimento F.X."/>
        </authorList>
    </citation>
    <scope>NUCLEOTIDE SEQUENCE [LARGE SCALE GENOMIC DNA]</scope>
    <source>
        <strain evidence="18 19">ACM1</strain>
    </source>
</reference>
<dbReference type="CDD" id="cd00082">
    <property type="entry name" value="HisKA"/>
    <property type="match status" value="1"/>
</dbReference>
<name>A0A4P6G2P4_9PSED</name>
<evidence type="ECO:0000259" key="17">
    <source>
        <dbReference type="PROSITE" id="PS50885"/>
    </source>
</evidence>
<dbReference type="InterPro" id="IPR005467">
    <property type="entry name" value="His_kinase_dom"/>
</dbReference>
<dbReference type="SMART" id="SM00304">
    <property type="entry name" value="HAMP"/>
    <property type="match status" value="1"/>
</dbReference>
<keyword evidence="14 15" id="KW-0472">Membrane</keyword>
<evidence type="ECO:0000256" key="8">
    <source>
        <dbReference type="ARBA" id="ARBA00022692"/>
    </source>
</evidence>
<evidence type="ECO:0000256" key="12">
    <source>
        <dbReference type="ARBA" id="ARBA00022989"/>
    </source>
</evidence>
<evidence type="ECO:0000256" key="7">
    <source>
        <dbReference type="ARBA" id="ARBA00022679"/>
    </source>
</evidence>
<dbReference type="InterPro" id="IPR003594">
    <property type="entry name" value="HATPase_dom"/>
</dbReference>
<evidence type="ECO:0000256" key="6">
    <source>
        <dbReference type="ARBA" id="ARBA00022553"/>
    </source>
</evidence>
<dbReference type="Proteomes" id="UP000291121">
    <property type="component" value="Chromosome"/>
</dbReference>
<dbReference type="InterPro" id="IPR003661">
    <property type="entry name" value="HisK_dim/P_dom"/>
</dbReference>
<dbReference type="Gene3D" id="3.30.565.10">
    <property type="entry name" value="Histidine kinase-like ATPase, C-terminal domain"/>
    <property type="match status" value="1"/>
</dbReference>
<gene>
    <name evidence="18" type="ORF">CUN61_17335</name>
</gene>
<evidence type="ECO:0000256" key="14">
    <source>
        <dbReference type="ARBA" id="ARBA00023136"/>
    </source>
</evidence>
<feature type="domain" description="HAMP" evidence="17">
    <location>
        <begin position="173"/>
        <end position="225"/>
    </location>
</feature>
<keyword evidence="7" id="KW-0808">Transferase</keyword>
<dbReference type="PRINTS" id="PR00344">
    <property type="entry name" value="BCTRLSENSOR"/>
</dbReference>
<dbReference type="EC" id="2.7.13.3" evidence="3"/>
<protein>
    <recommendedName>
        <fullName evidence="3">histidine kinase</fullName>
        <ecNumber evidence="3">2.7.13.3</ecNumber>
    </recommendedName>
</protein>
<comment type="subcellular location">
    <subcellularLocation>
        <location evidence="2">Cell inner membrane</location>
        <topology evidence="2">Multi-pass membrane protein</topology>
    </subcellularLocation>
</comment>
<dbReference type="GO" id="GO:0005524">
    <property type="term" value="F:ATP binding"/>
    <property type="evidence" value="ECO:0007669"/>
    <property type="project" value="UniProtKB-KW"/>
</dbReference>